<dbReference type="PANTHER" id="PTHR30009:SF24">
    <property type="entry name" value="PTS SYSTEM, IIBC COMPONENT"/>
    <property type="match status" value="1"/>
</dbReference>
<evidence type="ECO:0000256" key="4">
    <source>
        <dbReference type="ARBA" id="ARBA00022597"/>
    </source>
</evidence>
<dbReference type="InterPro" id="IPR001996">
    <property type="entry name" value="PTS_IIB_1"/>
</dbReference>
<feature type="domain" description="PTS EIIC type-1" evidence="14">
    <location>
        <begin position="2"/>
        <end position="419"/>
    </location>
</feature>
<dbReference type="GO" id="GO:0008982">
    <property type="term" value="F:protein-N(PI)-phosphohistidine-sugar phosphotransferase activity"/>
    <property type="evidence" value="ECO:0007669"/>
    <property type="project" value="InterPro"/>
</dbReference>
<feature type="domain" description="PTS EIIB type-1" evidence="13">
    <location>
        <begin position="449"/>
        <end position="524"/>
    </location>
</feature>
<feature type="transmembrane region" description="Helical" evidence="12">
    <location>
        <begin position="385"/>
        <end position="407"/>
    </location>
</feature>
<dbReference type="SUPFAM" id="SSF55604">
    <property type="entry name" value="Glucose permease domain IIB"/>
    <property type="match status" value="1"/>
</dbReference>
<gene>
    <name evidence="15" type="ORF">M983_2083</name>
</gene>
<keyword evidence="10 12" id="KW-0472">Membrane</keyword>
<evidence type="ECO:0000256" key="5">
    <source>
        <dbReference type="ARBA" id="ARBA00022679"/>
    </source>
</evidence>
<dbReference type="CDD" id="cd00212">
    <property type="entry name" value="PTS_IIB_glc"/>
    <property type="match status" value="1"/>
</dbReference>
<feature type="transmembrane region" description="Helical" evidence="12">
    <location>
        <begin position="58"/>
        <end position="82"/>
    </location>
</feature>
<reference evidence="15 16" key="1">
    <citation type="submission" date="2016-04" db="EMBL/GenBank/DDBJ databases">
        <title>ATOL: Assembling a taxonomically balanced genome-scale reconstruction of the evolutionary history of the Enterobacteriaceae.</title>
        <authorList>
            <person name="Plunkett G.III."/>
            <person name="Neeno-Eckwall E.C."/>
            <person name="Glasner J.D."/>
            <person name="Perna N.T."/>
        </authorList>
    </citation>
    <scope>NUCLEOTIDE SEQUENCE [LARGE SCALE GENOMIC DNA]</scope>
    <source>
        <strain evidence="15 16">ATCC 19692</strain>
    </source>
</reference>
<feature type="transmembrane region" description="Helical" evidence="12">
    <location>
        <begin position="88"/>
        <end position="109"/>
    </location>
</feature>
<dbReference type="PROSITE" id="PS01035">
    <property type="entry name" value="PTS_EIIB_TYPE_1_CYS"/>
    <property type="match status" value="1"/>
</dbReference>
<keyword evidence="6" id="KW-0598">Phosphotransferase system</keyword>
<keyword evidence="7 12" id="KW-0812">Transmembrane</keyword>
<dbReference type="GO" id="GO:0009401">
    <property type="term" value="P:phosphoenolpyruvate-dependent sugar phosphotransferase system"/>
    <property type="evidence" value="ECO:0007669"/>
    <property type="project" value="UniProtKB-KW"/>
</dbReference>
<evidence type="ECO:0000256" key="8">
    <source>
        <dbReference type="ARBA" id="ARBA00022777"/>
    </source>
</evidence>
<dbReference type="PROSITE" id="PS51098">
    <property type="entry name" value="PTS_EIIB_TYPE_1"/>
    <property type="match status" value="1"/>
</dbReference>
<accession>A0A198FRJ8</accession>
<dbReference type="PROSITE" id="PS51103">
    <property type="entry name" value="PTS_EIIC_TYPE_1"/>
    <property type="match status" value="1"/>
</dbReference>
<evidence type="ECO:0000259" key="14">
    <source>
        <dbReference type="PROSITE" id="PS51103"/>
    </source>
</evidence>
<dbReference type="InterPro" id="IPR036878">
    <property type="entry name" value="Glu_permease_IIB"/>
</dbReference>
<keyword evidence="2" id="KW-0813">Transport</keyword>
<evidence type="ECO:0000259" key="13">
    <source>
        <dbReference type="PROSITE" id="PS51098"/>
    </source>
</evidence>
<evidence type="ECO:0000313" key="15">
    <source>
        <dbReference type="EMBL" id="OAT26756.1"/>
    </source>
</evidence>
<dbReference type="Pfam" id="PF00367">
    <property type="entry name" value="PTS_EIIB"/>
    <property type="match status" value="1"/>
</dbReference>
<organism evidence="15 16">
    <name type="scientific">Proteus myxofaciens ATCC 19692</name>
    <dbReference type="NCBI Taxonomy" id="1354337"/>
    <lineage>
        <taxon>Bacteria</taxon>
        <taxon>Pseudomonadati</taxon>
        <taxon>Pseudomonadota</taxon>
        <taxon>Gammaproteobacteria</taxon>
        <taxon>Enterobacterales</taxon>
        <taxon>Morganellaceae</taxon>
        <taxon>Proteus</taxon>
    </lineage>
</organism>
<dbReference type="PATRIC" id="fig|1354337.4.peg.2133"/>
<protein>
    <submittedName>
        <fullName evidence="15">PTS system glucose-specific IIBC component</fullName>
        <ecNumber evidence="15">2.7.1.191</ecNumber>
    </submittedName>
</protein>
<dbReference type="Proteomes" id="UP000094023">
    <property type="component" value="Unassembled WGS sequence"/>
</dbReference>
<feature type="transmembrane region" description="Helical" evidence="12">
    <location>
        <begin position="15"/>
        <end position="37"/>
    </location>
</feature>
<feature type="transmembrane region" description="Helical" evidence="12">
    <location>
        <begin position="308"/>
        <end position="325"/>
    </location>
</feature>
<name>A0A198FRJ8_9GAMM</name>
<dbReference type="NCBIfam" id="TIGR00826">
    <property type="entry name" value="EIIB_glc"/>
    <property type="match status" value="1"/>
</dbReference>
<dbReference type="EMBL" id="LXEN01000098">
    <property type="protein sequence ID" value="OAT26756.1"/>
    <property type="molecule type" value="Genomic_DNA"/>
</dbReference>
<dbReference type="AlphaFoldDB" id="A0A198FRJ8"/>
<feature type="transmembrane region" description="Helical" evidence="12">
    <location>
        <begin position="130"/>
        <end position="153"/>
    </location>
</feature>
<dbReference type="OrthoDB" id="7571469at2"/>
<feature type="transmembrane region" description="Helical" evidence="12">
    <location>
        <begin position="165"/>
        <end position="188"/>
    </location>
</feature>
<evidence type="ECO:0000256" key="10">
    <source>
        <dbReference type="ARBA" id="ARBA00023136"/>
    </source>
</evidence>
<dbReference type="PANTHER" id="PTHR30009">
    <property type="entry name" value="CYTOCHROME C-TYPE SYNTHESIS PROTEIN AND PTS TRANSMEMBRANE COMPONENT"/>
    <property type="match status" value="1"/>
</dbReference>
<keyword evidence="3" id="KW-1003">Cell membrane</keyword>
<dbReference type="GO" id="GO:0090563">
    <property type="term" value="F:protein-phosphocysteine-sugar phosphotransferase activity"/>
    <property type="evidence" value="ECO:0007669"/>
    <property type="project" value="TreeGrafter"/>
</dbReference>
<dbReference type="InterPro" id="IPR013013">
    <property type="entry name" value="PTS_EIIC_1"/>
</dbReference>
<keyword evidence="5 15" id="KW-0808">Transferase</keyword>
<dbReference type="Pfam" id="PF02378">
    <property type="entry name" value="PTS_EIIC"/>
    <property type="match status" value="1"/>
</dbReference>
<dbReference type="Gene3D" id="3.30.1360.60">
    <property type="entry name" value="Glucose permease domain IIB"/>
    <property type="match status" value="1"/>
</dbReference>
<feature type="transmembrane region" description="Helical" evidence="12">
    <location>
        <begin position="331"/>
        <end position="347"/>
    </location>
</feature>
<sequence>MKKLINALQAFGKSLYGPVLILPIVGLYIALGNVFGNGNLAEYVPFLQHPIIQSIGQLLAKSSVAILVNLALIFAVGIPIGLAKKDKGYAGLIGLVTFVIFINAMNITLTLQGKLVSADEMRAAGQGMVLGVQVLEMGVFAGILTGAISGWLYNRHSSRQFNGVMAIYSGHCFVAIITIPFTIALGVLMCEIWPFAQAGITKMALIIHDSGAFGALIYGFLERILIPTGLHHLVYTPFLYTELGGVADVCGTTYQGARNIYFAEMACPEVKQLSHTVIWDARGIAKMFGLTAAAAAMITVAKKEKKQMAKAILIPAAVTSFLLGVTEPLEFSFLFVAPILFVVHAVLTGIGMMLFYLLGVHAIGANGVIDFILYNLPLGTEKSNWPMYIVVGLIMSVLYFVIFRTLILKLDLKTPGREDDDEETRLYSKNDFQQKTTQQTNTVTEHTINALGEEIIEGLGGRENIETVDNCYTRLRVIVKNVDEIHEDKLKETGAKGVVRHGNNVQVVYGLHVKKMREAVEAAL</sequence>
<feature type="transmembrane region" description="Helical" evidence="12">
    <location>
        <begin position="200"/>
        <end position="221"/>
    </location>
</feature>
<evidence type="ECO:0000256" key="1">
    <source>
        <dbReference type="ARBA" id="ARBA00004651"/>
    </source>
</evidence>
<evidence type="ECO:0000256" key="3">
    <source>
        <dbReference type="ARBA" id="ARBA00022475"/>
    </source>
</evidence>
<keyword evidence="4" id="KW-0762">Sugar transport</keyword>
<evidence type="ECO:0000256" key="6">
    <source>
        <dbReference type="ARBA" id="ARBA00022683"/>
    </source>
</evidence>
<evidence type="ECO:0000256" key="2">
    <source>
        <dbReference type="ARBA" id="ARBA00022448"/>
    </source>
</evidence>
<dbReference type="InterPro" id="IPR018113">
    <property type="entry name" value="PTrfase_EIIB_Cys"/>
</dbReference>
<dbReference type="GO" id="GO:0016301">
    <property type="term" value="F:kinase activity"/>
    <property type="evidence" value="ECO:0007669"/>
    <property type="project" value="UniProtKB-KW"/>
</dbReference>
<comment type="subcellular location">
    <subcellularLocation>
        <location evidence="1">Cell membrane</location>
        <topology evidence="1">Multi-pass membrane protein</topology>
    </subcellularLocation>
</comment>
<dbReference type="EC" id="2.7.1.191" evidence="15"/>
<comment type="caution">
    <text evidence="15">The sequence shown here is derived from an EMBL/GenBank/DDBJ whole genome shotgun (WGS) entry which is preliminary data.</text>
</comment>
<proteinExistence type="predicted"/>
<evidence type="ECO:0000313" key="16">
    <source>
        <dbReference type="Proteomes" id="UP000094023"/>
    </source>
</evidence>
<evidence type="ECO:0000256" key="11">
    <source>
        <dbReference type="PROSITE-ProRule" id="PRU00421"/>
    </source>
</evidence>
<dbReference type="InterPro" id="IPR050429">
    <property type="entry name" value="PTS_Glucose_EIICBA"/>
</dbReference>
<evidence type="ECO:0000256" key="9">
    <source>
        <dbReference type="ARBA" id="ARBA00022989"/>
    </source>
</evidence>
<dbReference type="STRING" id="1354337.M983_2083"/>
<dbReference type="GO" id="GO:0005886">
    <property type="term" value="C:plasma membrane"/>
    <property type="evidence" value="ECO:0007669"/>
    <property type="project" value="UniProtKB-SubCell"/>
</dbReference>
<evidence type="ECO:0000256" key="7">
    <source>
        <dbReference type="ARBA" id="ARBA00022692"/>
    </source>
</evidence>
<evidence type="ECO:0000256" key="12">
    <source>
        <dbReference type="SAM" id="Phobius"/>
    </source>
</evidence>
<keyword evidence="16" id="KW-1185">Reference proteome</keyword>
<feature type="transmembrane region" description="Helical" evidence="12">
    <location>
        <begin position="354"/>
        <end position="373"/>
    </location>
</feature>
<feature type="active site" description="Phosphocysteine intermediate; for EIIB activity" evidence="11">
    <location>
        <position position="471"/>
    </location>
</feature>
<keyword evidence="9 12" id="KW-1133">Transmembrane helix</keyword>
<dbReference type="RefSeq" id="WP_066750147.1">
    <property type="nucleotide sequence ID" value="NZ_LXEN01000098.1"/>
</dbReference>
<dbReference type="InterPro" id="IPR003352">
    <property type="entry name" value="PTS_EIIC"/>
</dbReference>
<keyword evidence="8" id="KW-0418">Kinase</keyword>